<dbReference type="Pfam" id="PF09123">
    <property type="entry name" value="DUF1931"/>
    <property type="match status" value="1"/>
</dbReference>
<dbReference type="Gene3D" id="1.10.20.10">
    <property type="entry name" value="Histone, subunit A"/>
    <property type="match status" value="1"/>
</dbReference>
<sequence length="53" mass="5848">MLIVKNAVKDAAGSKNVSADFYDKLNEKVQDLVDRAAERAEANGRKTIQARDL</sequence>
<reference evidence="1 2" key="1">
    <citation type="journal article" date="2016" name="Sci. Rep.">
        <title>Metabolic traits of an uncultured archaeal lineage -MSBL1- from brine pools of the Red Sea.</title>
        <authorList>
            <person name="Mwirichia R."/>
            <person name="Alam I."/>
            <person name="Rashid M."/>
            <person name="Vinu M."/>
            <person name="Ba-Alawi W."/>
            <person name="Anthony Kamau A."/>
            <person name="Kamanda Ngugi D."/>
            <person name="Goker M."/>
            <person name="Klenk H.P."/>
            <person name="Bajic V."/>
            <person name="Stingl U."/>
        </authorList>
    </citation>
    <scope>NUCLEOTIDE SEQUENCE [LARGE SCALE GENOMIC DNA]</scope>
    <source>
        <strain evidence="1">SCGC-AAA382A20</strain>
    </source>
</reference>
<dbReference type="SUPFAM" id="SSF47113">
    <property type="entry name" value="Histone-fold"/>
    <property type="match status" value="1"/>
</dbReference>
<keyword evidence="1" id="KW-0238">DNA-binding</keyword>
<dbReference type="Proteomes" id="UP000070263">
    <property type="component" value="Unassembled WGS sequence"/>
</dbReference>
<name>A0A133VKQ4_9EURY</name>
<comment type="caution">
    <text evidence="1">The sequence shown here is derived from an EMBL/GenBank/DDBJ whole genome shotgun (WGS) entry which is preliminary data.</text>
</comment>
<gene>
    <name evidence="1" type="ORF">AKJ51_02270</name>
</gene>
<dbReference type="InterPro" id="IPR009072">
    <property type="entry name" value="Histone-fold"/>
</dbReference>
<dbReference type="GO" id="GO:0046982">
    <property type="term" value="F:protein heterodimerization activity"/>
    <property type="evidence" value="ECO:0007669"/>
    <property type="project" value="InterPro"/>
</dbReference>
<dbReference type="GO" id="GO:0003677">
    <property type="term" value="F:DNA binding"/>
    <property type="evidence" value="ECO:0007669"/>
    <property type="project" value="UniProtKB-KW"/>
</dbReference>
<evidence type="ECO:0000313" key="1">
    <source>
        <dbReference type="EMBL" id="KXB07019.1"/>
    </source>
</evidence>
<keyword evidence="2" id="KW-1185">Reference proteome</keyword>
<organism evidence="1 2">
    <name type="scientific">candidate division MSBL1 archaeon SCGC-AAA382A20</name>
    <dbReference type="NCBI Taxonomy" id="1698280"/>
    <lineage>
        <taxon>Archaea</taxon>
        <taxon>Methanobacteriati</taxon>
        <taxon>Methanobacteriota</taxon>
        <taxon>candidate division MSBL1</taxon>
    </lineage>
</organism>
<dbReference type="InterPro" id="IPR015207">
    <property type="entry name" value="DUF1931"/>
</dbReference>
<accession>A0A133VKQ4</accession>
<proteinExistence type="predicted"/>
<dbReference type="AlphaFoldDB" id="A0A133VKQ4"/>
<protein>
    <submittedName>
        <fullName evidence="1">DNA-binding protein</fullName>
    </submittedName>
</protein>
<dbReference type="EMBL" id="LHYE01000020">
    <property type="protein sequence ID" value="KXB07019.1"/>
    <property type="molecule type" value="Genomic_DNA"/>
</dbReference>
<evidence type="ECO:0000313" key="2">
    <source>
        <dbReference type="Proteomes" id="UP000070263"/>
    </source>
</evidence>